<keyword evidence="5 19" id="KW-0808">Transferase</keyword>
<keyword evidence="3 19" id="KW-0963">Cytoplasm</keyword>
<comment type="similarity">
    <text evidence="13 19">Belongs to the ThiI family.</text>
</comment>
<keyword evidence="8 19" id="KW-0694">RNA-binding</keyword>
<comment type="subcellular location">
    <subcellularLocation>
        <location evidence="1 19">Cytoplasm</location>
    </subcellularLocation>
</comment>
<feature type="domain" description="THUMP" evidence="20">
    <location>
        <begin position="60"/>
        <end position="165"/>
    </location>
</feature>
<dbReference type="InterPro" id="IPR054173">
    <property type="entry name" value="ThiI_fer"/>
</dbReference>
<dbReference type="GO" id="GO:0009228">
    <property type="term" value="P:thiamine biosynthetic process"/>
    <property type="evidence" value="ECO:0007669"/>
    <property type="project" value="UniProtKB-KW"/>
</dbReference>
<dbReference type="PANTHER" id="PTHR43209:SF1">
    <property type="entry name" value="TRNA SULFURTRANSFERASE"/>
    <property type="match status" value="1"/>
</dbReference>
<feature type="binding site" evidence="19">
    <location>
        <begin position="208"/>
        <end position="209"/>
    </location>
    <ligand>
        <name>ATP</name>
        <dbReference type="ChEBI" id="CHEBI:30616"/>
    </ligand>
</feature>
<evidence type="ECO:0000256" key="2">
    <source>
        <dbReference type="ARBA" id="ARBA00004948"/>
    </source>
</evidence>
<evidence type="ECO:0000256" key="13">
    <source>
        <dbReference type="ARBA" id="ARBA00061472"/>
    </source>
</evidence>
<dbReference type="CDD" id="cd01712">
    <property type="entry name" value="PPase_ThiI"/>
    <property type="match status" value="1"/>
</dbReference>
<dbReference type="GO" id="GO:0000049">
    <property type="term" value="F:tRNA binding"/>
    <property type="evidence" value="ECO:0007669"/>
    <property type="project" value="UniProtKB-UniRule"/>
</dbReference>
<evidence type="ECO:0000259" key="20">
    <source>
        <dbReference type="PROSITE" id="PS51165"/>
    </source>
</evidence>
<name>A0A1I2KPG0_9BACL</name>
<dbReference type="GO" id="GO:0009229">
    <property type="term" value="P:thiamine diphosphate biosynthetic process"/>
    <property type="evidence" value="ECO:0007669"/>
    <property type="project" value="UniProtKB-UniRule"/>
</dbReference>
<dbReference type="SUPFAM" id="SSF52402">
    <property type="entry name" value="Adenine nucleotide alpha hydrolases-like"/>
    <property type="match status" value="1"/>
</dbReference>
<evidence type="ECO:0000256" key="11">
    <source>
        <dbReference type="ARBA" id="ARBA00052330"/>
    </source>
</evidence>
<dbReference type="InterPro" id="IPR050102">
    <property type="entry name" value="tRNA_sulfurtransferase_ThiI"/>
</dbReference>
<evidence type="ECO:0000313" key="22">
    <source>
        <dbReference type="Proteomes" id="UP000198661"/>
    </source>
</evidence>
<dbReference type="Gene3D" id="3.30.2130.30">
    <property type="match status" value="1"/>
</dbReference>
<gene>
    <name evidence="19" type="primary">thiI</name>
    <name evidence="21" type="ORF">SAMN04488025_10270</name>
</gene>
<comment type="function">
    <text evidence="12 19">Catalyzes the ATP-dependent transfer of a sulfur to tRNA to produce 4-thiouridine in position 8 of tRNAs, which functions as a near-UV photosensor. Also catalyzes the transfer of sulfur to the sulfur carrier protein ThiS, forming ThiS-thiocarboxylate. This is a step in the synthesis of thiazole, in the thiamine biosynthesis pathway. The sulfur is donated as persulfide by IscS.</text>
</comment>
<dbReference type="STRING" id="201973.SAMN04488025_10270"/>
<evidence type="ECO:0000256" key="3">
    <source>
        <dbReference type="ARBA" id="ARBA00022490"/>
    </source>
</evidence>
<dbReference type="EC" id="2.8.1.4" evidence="14 19"/>
<dbReference type="InterPro" id="IPR014729">
    <property type="entry name" value="Rossmann-like_a/b/a_fold"/>
</dbReference>
<evidence type="ECO:0000256" key="7">
    <source>
        <dbReference type="ARBA" id="ARBA00022840"/>
    </source>
</evidence>
<dbReference type="AlphaFoldDB" id="A0A1I2KPG0"/>
<dbReference type="GO" id="GO:0005524">
    <property type="term" value="F:ATP binding"/>
    <property type="evidence" value="ECO:0007669"/>
    <property type="project" value="UniProtKB-UniRule"/>
</dbReference>
<dbReference type="FunFam" id="3.40.50.620:FF:000053">
    <property type="entry name" value="Probable tRNA sulfurtransferase"/>
    <property type="match status" value="1"/>
</dbReference>
<dbReference type="GO" id="GO:0004810">
    <property type="term" value="F:CCA tRNA nucleotidyltransferase activity"/>
    <property type="evidence" value="ECO:0007669"/>
    <property type="project" value="InterPro"/>
</dbReference>
<dbReference type="InterPro" id="IPR003720">
    <property type="entry name" value="tRNA_STrfase"/>
</dbReference>
<comment type="pathway">
    <text evidence="2 19">Cofactor biosynthesis; thiamine diphosphate biosynthesis.</text>
</comment>
<evidence type="ECO:0000256" key="14">
    <source>
        <dbReference type="ARBA" id="ARBA00066827"/>
    </source>
</evidence>
<evidence type="ECO:0000256" key="5">
    <source>
        <dbReference type="ARBA" id="ARBA00022679"/>
    </source>
</evidence>
<evidence type="ECO:0000313" key="21">
    <source>
        <dbReference type="EMBL" id="SFF66816.1"/>
    </source>
</evidence>
<dbReference type="InterPro" id="IPR049961">
    <property type="entry name" value="ThiI_N"/>
</dbReference>
<evidence type="ECO:0000256" key="10">
    <source>
        <dbReference type="ARBA" id="ARBA00050570"/>
    </source>
</evidence>
<keyword evidence="9 19" id="KW-0784">Thiamine biosynthesis</keyword>
<dbReference type="Gene3D" id="3.40.50.620">
    <property type="entry name" value="HUPs"/>
    <property type="match status" value="1"/>
</dbReference>
<feature type="binding site" evidence="19">
    <location>
        <position position="287"/>
    </location>
    <ligand>
        <name>ATP</name>
        <dbReference type="ChEBI" id="CHEBI:30616"/>
    </ligand>
</feature>
<protein>
    <recommendedName>
        <fullName evidence="15 19">Probable tRNA sulfurtransferase</fullName>
        <ecNumber evidence="14 19">2.8.1.4</ecNumber>
    </recommendedName>
    <alternativeName>
        <fullName evidence="16 19">Sulfur carrier protein ThiS sulfurtransferase</fullName>
    </alternativeName>
    <alternativeName>
        <fullName evidence="17 19">Thiamine biosynthesis protein ThiI</fullName>
    </alternativeName>
    <alternativeName>
        <fullName evidence="18 19">tRNA 4-thiouridine synthase</fullName>
    </alternativeName>
</protein>
<dbReference type="InterPro" id="IPR020536">
    <property type="entry name" value="ThiI_AANH"/>
</dbReference>
<evidence type="ECO:0000256" key="17">
    <source>
        <dbReference type="ARBA" id="ARBA00077849"/>
    </source>
</evidence>
<evidence type="ECO:0000256" key="16">
    <source>
        <dbReference type="ARBA" id="ARBA00075337"/>
    </source>
</evidence>
<feature type="binding site" evidence="19">
    <location>
        <begin position="183"/>
        <end position="184"/>
    </location>
    <ligand>
        <name>ATP</name>
        <dbReference type="ChEBI" id="CHEBI:30616"/>
    </ligand>
</feature>
<dbReference type="GO" id="GO:0052837">
    <property type="term" value="P:thiazole biosynthetic process"/>
    <property type="evidence" value="ECO:0007669"/>
    <property type="project" value="TreeGrafter"/>
</dbReference>
<organism evidence="21 22">
    <name type="scientific">Planifilum fulgidum</name>
    <dbReference type="NCBI Taxonomy" id="201973"/>
    <lineage>
        <taxon>Bacteria</taxon>
        <taxon>Bacillati</taxon>
        <taxon>Bacillota</taxon>
        <taxon>Bacilli</taxon>
        <taxon>Bacillales</taxon>
        <taxon>Thermoactinomycetaceae</taxon>
        <taxon>Planifilum</taxon>
    </lineage>
</organism>
<dbReference type="GO" id="GO:0005829">
    <property type="term" value="C:cytosol"/>
    <property type="evidence" value="ECO:0007669"/>
    <property type="project" value="TreeGrafter"/>
</dbReference>
<feature type="binding site" evidence="19">
    <location>
        <position position="296"/>
    </location>
    <ligand>
        <name>ATP</name>
        <dbReference type="ChEBI" id="CHEBI:30616"/>
    </ligand>
</feature>
<evidence type="ECO:0000256" key="15">
    <source>
        <dbReference type="ARBA" id="ARBA00071867"/>
    </source>
</evidence>
<feature type="binding site" evidence="19">
    <location>
        <position position="265"/>
    </location>
    <ligand>
        <name>ATP</name>
        <dbReference type="ChEBI" id="CHEBI:30616"/>
    </ligand>
</feature>
<sequence>MNTEVILVRYGELALKGKNRSDFEDRLVRNIRQKLASIPDVKVVKSFGRIFVETDRSHSASVLRGLGDVFGVVGFSPAKRVESDLEAIKEAAVRLVEYRNPFPRTFKVAAKRADKSFPLSSAEINRQVGAHLLRNVKGLRVDVHRPDLTVHVEVRGGHTYVYGDDLPGPGGLPVGSSGKVMLLLSGGIDSPVAGYLSLKRGAELLAVHFHSYPYTSERSRQKVIDLARILTRFAGRIRLHVVPFTEIQTEIRQKCLESYSITVMRRMMFRIAERLARREGALALVTGESLGQVASQTLESMNAINEVVNLPVLRPLIGMDKQEIVSLAKKIGTYETSVLPYEDCCTVFLPRSPKTRPDLETTRKTESRLEVDRLVEAAVEGTEVLELVPGEEKEFTYF</sequence>
<dbReference type="Pfam" id="PF02926">
    <property type="entry name" value="THUMP"/>
    <property type="match status" value="1"/>
</dbReference>
<dbReference type="OrthoDB" id="9773948at2"/>
<dbReference type="GO" id="GO:0140741">
    <property type="term" value="F:tRNA-uracil-4 sulfurtransferase activity"/>
    <property type="evidence" value="ECO:0007669"/>
    <property type="project" value="UniProtKB-EC"/>
</dbReference>
<keyword evidence="22" id="KW-1185">Reference proteome</keyword>
<evidence type="ECO:0000256" key="18">
    <source>
        <dbReference type="ARBA" id="ARBA00080570"/>
    </source>
</evidence>
<proteinExistence type="inferred from homology"/>
<dbReference type="Pfam" id="PF22025">
    <property type="entry name" value="ThiI_fer"/>
    <property type="match status" value="1"/>
</dbReference>
<dbReference type="UniPathway" id="UPA00060"/>
<evidence type="ECO:0000256" key="12">
    <source>
        <dbReference type="ARBA" id="ARBA00058382"/>
    </source>
</evidence>
<evidence type="ECO:0000256" key="4">
    <source>
        <dbReference type="ARBA" id="ARBA00022555"/>
    </source>
</evidence>
<dbReference type="EMBL" id="FOOK01000002">
    <property type="protein sequence ID" value="SFF66816.1"/>
    <property type="molecule type" value="Genomic_DNA"/>
</dbReference>
<dbReference type="HAMAP" id="MF_00021">
    <property type="entry name" value="ThiI"/>
    <property type="match status" value="1"/>
</dbReference>
<keyword evidence="6 19" id="KW-0547">Nucleotide-binding</keyword>
<comment type="catalytic activity">
    <reaction evidence="11 19">
        <text>[ThiS sulfur-carrier protein]-C-terminal Gly-Gly-AMP + S-sulfanyl-L-cysteinyl-[cysteine desulfurase] + AH2 = [ThiS sulfur-carrier protein]-C-terminal-Gly-aminoethanethioate + L-cysteinyl-[cysteine desulfurase] + A + AMP + 2 H(+)</text>
        <dbReference type="Rhea" id="RHEA:43340"/>
        <dbReference type="Rhea" id="RHEA-COMP:12157"/>
        <dbReference type="Rhea" id="RHEA-COMP:12158"/>
        <dbReference type="Rhea" id="RHEA-COMP:12910"/>
        <dbReference type="Rhea" id="RHEA-COMP:19908"/>
        <dbReference type="ChEBI" id="CHEBI:13193"/>
        <dbReference type="ChEBI" id="CHEBI:15378"/>
        <dbReference type="ChEBI" id="CHEBI:17499"/>
        <dbReference type="ChEBI" id="CHEBI:29950"/>
        <dbReference type="ChEBI" id="CHEBI:61963"/>
        <dbReference type="ChEBI" id="CHEBI:90618"/>
        <dbReference type="ChEBI" id="CHEBI:232372"/>
        <dbReference type="ChEBI" id="CHEBI:456215"/>
    </reaction>
</comment>
<comment type="catalytic activity">
    <reaction evidence="10 19">
        <text>[ThiI sulfur-carrier protein]-S-sulfanyl-L-cysteine + a uridine in tRNA + 2 reduced [2Fe-2S]-[ferredoxin] + ATP + H(+) = [ThiI sulfur-carrier protein]-L-cysteine + a 4-thiouridine in tRNA + 2 oxidized [2Fe-2S]-[ferredoxin] + AMP + diphosphate</text>
        <dbReference type="Rhea" id="RHEA:24176"/>
        <dbReference type="Rhea" id="RHEA-COMP:10000"/>
        <dbReference type="Rhea" id="RHEA-COMP:10001"/>
        <dbReference type="Rhea" id="RHEA-COMP:13337"/>
        <dbReference type="Rhea" id="RHEA-COMP:13338"/>
        <dbReference type="Rhea" id="RHEA-COMP:13339"/>
        <dbReference type="Rhea" id="RHEA-COMP:13340"/>
        <dbReference type="ChEBI" id="CHEBI:15378"/>
        <dbReference type="ChEBI" id="CHEBI:29950"/>
        <dbReference type="ChEBI" id="CHEBI:30616"/>
        <dbReference type="ChEBI" id="CHEBI:33019"/>
        <dbReference type="ChEBI" id="CHEBI:33737"/>
        <dbReference type="ChEBI" id="CHEBI:33738"/>
        <dbReference type="ChEBI" id="CHEBI:61963"/>
        <dbReference type="ChEBI" id="CHEBI:65315"/>
        <dbReference type="ChEBI" id="CHEBI:136798"/>
        <dbReference type="ChEBI" id="CHEBI:456215"/>
        <dbReference type="EC" id="2.8.1.4"/>
    </reaction>
</comment>
<dbReference type="PANTHER" id="PTHR43209">
    <property type="entry name" value="TRNA SULFURTRANSFERASE"/>
    <property type="match status" value="1"/>
</dbReference>
<evidence type="ECO:0000256" key="19">
    <source>
        <dbReference type="HAMAP-Rule" id="MF_00021"/>
    </source>
</evidence>
<accession>A0A1I2KPG0</accession>
<dbReference type="NCBIfam" id="TIGR00342">
    <property type="entry name" value="tRNA uracil 4-sulfurtransferase ThiI"/>
    <property type="match status" value="1"/>
</dbReference>
<dbReference type="InterPro" id="IPR049962">
    <property type="entry name" value="THUMP_ThiI"/>
</dbReference>
<evidence type="ECO:0000256" key="9">
    <source>
        <dbReference type="ARBA" id="ARBA00022977"/>
    </source>
</evidence>
<dbReference type="RefSeq" id="WP_092035514.1">
    <property type="nucleotide sequence ID" value="NZ_FOOK01000002.1"/>
</dbReference>
<dbReference type="InterPro" id="IPR004114">
    <property type="entry name" value="THUMP_dom"/>
</dbReference>
<evidence type="ECO:0000256" key="8">
    <source>
        <dbReference type="ARBA" id="ARBA00022884"/>
    </source>
</evidence>
<evidence type="ECO:0000256" key="6">
    <source>
        <dbReference type="ARBA" id="ARBA00022741"/>
    </source>
</evidence>
<keyword evidence="4 19" id="KW-0820">tRNA-binding</keyword>
<dbReference type="SMART" id="SM00981">
    <property type="entry name" value="THUMP"/>
    <property type="match status" value="1"/>
</dbReference>
<dbReference type="Pfam" id="PF02568">
    <property type="entry name" value="ThiI"/>
    <property type="match status" value="1"/>
</dbReference>
<reference evidence="21 22" key="1">
    <citation type="submission" date="2016-10" db="EMBL/GenBank/DDBJ databases">
        <authorList>
            <person name="de Groot N.N."/>
        </authorList>
    </citation>
    <scope>NUCLEOTIDE SEQUENCE [LARGE SCALE GENOMIC DNA]</scope>
    <source>
        <strain evidence="21 22">DSM 44945</strain>
    </source>
</reference>
<evidence type="ECO:0000256" key="1">
    <source>
        <dbReference type="ARBA" id="ARBA00004496"/>
    </source>
</evidence>
<dbReference type="Proteomes" id="UP000198661">
    <property type="component" value="Unassembled WGS sequence"/>
</dbReference>
<dbReference type="PROSITE" id="PS51165">
    <property type="entry name" value="THUMP"/>
    <property type="match status" value="1"/>
</dbReference>
<keyword evidence="7 19" id="KW-0067">ATP-binding</keyword>
<dbReference type="CDD" id="cd11716">
    <property type="entry name" value="THUMP_ThiI"/>
    <property type="match status" value="1"/>
</dbReference>
<dbReference type="GO" id="GO:0002937">
    <property type="term" value="P:tRNA 4-thiouridine biosynthesis"/>
    <property type="evidence" value="ECO:0007669"/>
    <property type="project" value="TreeGrafter"/>
</dbReference>
<dbReference type="SUPFAM" id="SSF143437">
    <property type="entry name" value="THUMP domain-like"/>
    <property type="match status" value="1"/>
</dbReference>